<keyword evidence="4" id="KW-1185">Reference proteome</keyword>
<dbReference type="PANTHER" id="PTHR37984">
    <property type="entry name" value="PROTEIN CBG26694"/>
    <property type="match status" value="1"/>
</dbReference>
<sequence>MEFLLVTDCEAVRQGLQKRYMVPRIARYVLQLQEFNFKVVHRPGRLMEHVDSLSRNAIQNYDSTDNFETRFDVFAINIESDWVIVAQQKDEYCQSLMTAINQRSGGIGLTAEGRFSIANGHIYKVEKGQPKKLVVPFTLRRKLITDTHEKYGHPALDATTDVLLQRYWFPGLRRAVKAVLAACIECLARKDPGGKKSGFMNIIQRKKQPFNTLHIDHLGPLPRSSHGHVHILVAVCNFSKMVFLRAVTTTAAKQTVKAINSIIEQMWIPERIVADRGTAFKNALFEEYCDNLQIKLIFNSTANPRANGQVERINRIVVPLIAGFWKSK</sequence>
<dbReference type="PROSITE" id="PS50994">
    <property type="entry name" value="INTEGRASE"/>
    <property type="match status" value="1"/>
</dbReference>
<dbReference type="STRING" id="299467.A0A443RW01"/>
<proteinExistence type="predicted"/>
<accession>A0A443RW01</accession>
<dbReference type="Proteomes" id="UP000288716">
    <property type="component" value="Unassembled WGS sequence"/>
</dbReference>
<evidence type="ECO:0000256" key="1">
    <source>
        <dbReference type="ARBA" id="ARBA00012493"/>
    </source>
</evidence>
<dbReference type="Gene3D" id="3.30.420.10">
    <property type="entry name" value="Ribonuclease H-like superfamily/Ribonuclease H"/>
    <property type="match status" value="1"/>
</dbReference>
<feature type="non-terminal residue" evidence="3">
    <location>
        <position position="328"/>
    </location>
</feature>
<comment type="caution">
    <text evidence="3">The sequence shown here is derived from an EMBL/GenBank/DDBJ whole genome shotgun (WGS) entry which is preliminary data.</text>
</comment>
<feature type="domain" description="Integrase catalytic" evidence="2">
    <location>
        <begin position="205"/>
        <end position="328"/>
    </location>
</feature>
<dbReference type="PANTHER" id="PTHR37984:SF5">
    <property type="entry name" value="PROTEIN NYNRIN-LIKE"/>
    <property type="match status" value="1"/>
</dbReference>
<dbReference type="EMBL" id="NCKV01027333">
    <property type="protein sequence ID" value="RWS19345.1"/>
    <property type="molecule type" value="Genomic_DNA"/>
</dbReference>
<dbReference type="AlphaFoldDB" id="A0A443RW01"/>
<name>A0A443RW01_9ACAR</name>
<organism evidence="3 4">
    <name type="scientific">Leptotrombidium deliense</name>
    <dbReference type="NCBI Taxonomy" id="299467"/>
    <lineage>
        <taxon>Eukaryota</taxon>
        <taxon>Metazoa</taxon>
        <taxon>Ecdysozoa</taxon>
        <taxon>Arthropoda</taxon>
        <taxon>Chelicerata</taxon>
        <taxon>Arachnida</taxon>
        <taxon>Acari</taxon>
        <taxon>Acariformes</taxon>
        <taxon>Trombidiformes</taxon>
        <taxon>Prostigmata</taxon>
        <taxon>Anystina</taxon>
        <taxon>Parasitengona</taxon>
        <taxon>Trombiculoidea</taxon>
        <taxon>Trombiculidae</taxon>
        <taxon>Leptotrombidium</taxon>
    </lineage>
</organism>
<dbReference type="InterPro" id="IPR001584">
    <property type="entry name" value="Integrase_cat-core"/>
</dbReference>
<dbReference type="OrthoDB" id="6494945at2759"/>
<dbReference type="Gene3D" id="1.10.340.70">
    <property type="match status" value="1"/>
</dbReference>
<dbReference type="GO" id="GO:0003676">
    <property type="term" value="F:nucleic acid binding"/>
    <property type="evidence" value="ECO:0007669"/>
    <property type="project" value="InterPro"/>
</dbReference>
<dbReference type="Pfam" id="PF17921">
    <property type="entry name" value="Integrase_H2C2"/>
    <property type="match status" value="1"/>
</dbReference>
<dbReference type="GO" id="GO:0003964">
    <property type="term" value="F:RNA-directed DNA polymerase activity"/>
    <property type="evidence" value="ECO:0007669"/>
    <property type="project" value="UniProtKB-EC"/>
</dbReference>
<reference evidence="3 4" key="1">
    <citation type="journal article" date="2018" name="Gigascience">
        <title>Genomes of trombidid mites reveal novel predicted allergens and laterally-transferred genes associated with secondary metabolism.</title>
        <authorList>
            <person name="Dong X."/>
            <person name="Chaisiri K."/>
            <person name="Xia D."/>
            <person name="Armstrong S.D."/>
            <person name="Fang Y."/>
            <person name="Donnelly M.J."/>
            <person name="Kadowaki T."/>
            <person name="McGarry J.W."/>
            <person name="Darby A.C."/>
            <person name="Makepeace B.L."/>
        </authorList>
    </citation>
    <scope>NUCLEOTIDE SEQUENCE [LARGE SCALE GENOMIC DNA]</scope>
    <source>
        <strain evidence="3">UoL-UT</strain>
    </source>
</reference>
<gene>
    <name evidence="3" type="ORF">B4U80_05242</name>
</gene>
<protein>
    <recommendedName>
        <fullName evidence="1">RNA-directed DNA polymerase</fullName>
        <ecNumber evidence="1">2.7.7.49</ecNumber>
    </recommendedName>
</protein>
<dbReference type="EC" id="2.7.7.49" evidence="1"/>
<evidence type="ECO:0000313" key="4">
    <source>
        <dbReference type="Proteomes" id="UP000288716"/>
    </source>
</evidence>
<dbReference type="InterPro" id="IPR036397">
    <property type="entry name" value="RNaseH_sf"/>
</dbReference>
<dbReference type="InterPro" id="IPR041588">
    <property type="entry name" value="Integrase_H2C2"/>
</dbReference>
<dbReference type="InterPro" id="IPR050951">
    <property type="entry name" value="Retrovirus_Pol_polyprotein"/>
</dbReference>
<dbReference type="Pfam" id="PF00665">
    <property type="entry name" value="rve"/>
    <property type="match status" value="1"/>
</dbReference>
<dbReference type="InterPro" id="IPR012337">
    <property type="entry name" value="RNaseH-like_sf"/>
</dbReference>
<evidence type="ECO:0000259" key="2">
    <source>
        <dbReference type="PROSITE" id="PS50994"/>
    </source>
</evidence>
<evidence type="ECO:0000313" key="3">
    <source>
        <dbReference type="EMBL" id="RWS19345.1"/>
    </source>
</evidence>
<dbReference type="GO" id="GO:0015074">
    <property type="term" value="P:DNA integration"/>
    <property type="evidence" value="ECO:0007669"/>
    <property type="project" value="InterPro"/>
</dbReference>
<dbReference type="SUPFAM" id="SSF53098">
    <property type="entry name" value="Ribonuclease H-like"/>
    <property type="match status" value="1"/>
</dbReference>
<dbReference type="VEuPathDB" id="VectorBase:LDEU012695"/>